<dbReference type="EMBL" id="CACTIH010000059">
    <property type="protein sequence ID" value="CAA2945361.1"/>
    <property type="molecule type" value="Genomic_DNA"/>
</dbReference>
<evidence type="ECO:0000256" key="1">
    <source>
        <dbReference type="ARBA" id="ARBA00004395"/>
    </source>
</evidence>
<dbReference type="Gramene" id="OE9A055359T1">
    <property type="protein sequence ID" value="OE9A055359C1"/>
    <property type="gene ID" value="OE9A055359"/>
</dbReference>
<feature type="domain" description="Conserved oligomeric Golgi complex subunit 2 N-terminal" evidence="9">
    <location>
        <begin position="14"/>
        <end position="82"/>
    </location>
</feature>
<name>A0A8S0PE72_OLEEU</name>
<dbReference type="InterPro" id="IPR009316">
    <property type="entry name" value="COG2"/>
</dbReference>
<evidence type="ECO:0000256" key="8">
    <source>
        <dbReference type="ARBA" id="ARBA00031344"/>
    </source>
</evidence>
<comment type="subcellular location">
    <subcellularLocation>
        <location evidence="1">Golgi apparatus membrane</location>
        <topology evidence="1">Peripheral membrane protein</topology>
    </subcellularLocation>
</comment>
<accession>A0A8S0PE72</accession>
<dbReference type="GO" id="GO:0000139">
    <property type="term" value="C:Golgi membrane"/>
    <property type="evidence" value="ECO:0007669"/>
    <property type="project" value="UniProtKB-SubCell"/>
</dbReference>
<dbReference type="PANTHER" id="PTHR12961">
    <property type="entry name" value="CONSERVED OLIGOMERIC GOLGI COMPLEX COMPONENT 2"/>
    <property type="match status" value="1"/>
</dbReference>
<keyword evidence="4" id="KW-0813">Transport</keyword>
<reference evidence="10 11" key="1">
    <citation type="submission" date="2019-12" db="EMBL/GenBank/DDBJ databases">
        <authorList>
            <person name="Alioto T."/>
            <person name="Alioto T."/>
            <person name="Gomez Garrido J."/>
        </authorList>
    </citation>
    <scope>NUCLEOTIDE SEQUENCE [LARGE SCALE GENOMIC DNA]</scope>
</reference>
<dbReference type="InterPro" id="IPR024602">
    <property type="entry name" value="COG_su2_N"/>
</dbReference>
<dbReference type="Proteomes" id="UP000594638">
    <property type="component" value="Unassembled WGS sequence"/>
</dbReference>
<sequence>MDLFGDPKEDAHPLWLNPTKLLDLEFDPESYISDLRTFVSFDTLRSELQSHLSALKHKLVELINRDYADFVTLSTKPVDVDEVVV</sequence>
<dbReference type="GO" id="GO:0017119">
    <property type="term" value="C:Golgi transport complex"/>
    <property type="evidence" value="ECO:0007669"/>
    <property type="project" value="TreeGrafter"/>
</dbReference>
<evidence type="ECO:0000256" key="7">
    <source>
        <dbReference type="ARBA" id="ARBA00023136"/>
    </source>
</evidence>
<dbReference type="AlphaFoldDB" id="A0A8S0PE72"/>
<evidence type="ECO:0000256" key="5">
    <source>
        <dbReference type="ARBA" id="ARBA00022927"/>
    </source>
</evidence>
<proteinExistence type="inferred from homology"/>
<dbReference type="GO" id="GO:0007030">
    <property type="term" value="P:Golgi organization"/>
    <property type="evidence" value="ECO:0007669"/>
    <property type="project" value="InterPro"/>
</dbReference>
<keyword evidence="5" id="KW-0653">Protein transport</keyword>
<evidence type="ECO:0000313" key="11">
    <source>
        <dbReference type="Proteomes" id="UP000594638"/>
    </source>
</evidence>
<protein>
    <recommendedName>
        <fullName evidence="3">Conserved oligomeric Golgi complex subunit 2</fullName>
    </recommendedName>
    <alternativeName>
        <fullName evidence="8">Component of oligomeric Golgi complex 2</fullName>
    </alternativeName>
</protein>
<evidence type="ECO:0000313" key="10">
    <source>
        <dbReference type="EMBL" id="CAA2945361.1"/>
    </source>
</evidence>
<gene>
    <name evidence="10" type="ORF">OLEA9_A055359</name>
</gene>
<evidence type="ECO:0000256" key="4">
    <source>
        <dbReference type="ARBA" id="ARBA00022448"/>
    </source>
</evidence>
<dbReference type="Pfam" id="PF06148">
    <property type="entry name" value="COG2_N"/>
    <property type="match status" value="1"/>
</dbReference>
<dbReference type="GO" id="GO:0006891">
    <property type="term" value="P:intra-Golgi vesicle-mediated transport"/>
    <property type="evidence" value="ECO:0007669"/>
    <property type="project" value="TreeGrafter"/>
</dbReference>
<evidence type="ECO:0000256" key="6">
    <source>
        <dbReference type="ARBA" id="ARBA00023034"/>
    </source>
</evidence>
<dbReference type="PANTHER" id="PTHR12961:SF0">
    <property type="entry name" value="CONSERVED OLIGOMERIC GOLGI COMPLEX SUBUNIT 2"/>
    <property type="match status" value="1"/>
</dbReference>
<keyword evidence="11" id="KW-1185">Reference proteome</keyword>
<keyword evidence="7" id="KW-0472">Membrane</keyword>
<evidence type="ECO:0000256" key="2">
    <source>
        <dbReference type="ARBA" id="ARBA00007603"/>
    </source>
</evidence>
<comment type="caution">
    <text evidence="10">The sequence shown here is derived from an EMBL/GenBank/DDBJ whole genome shotgun (WGS) entry which is preliminary data.</text>
</comment>
<evidence type="ECO:0000259" key="9">
    <source>
        <dbReference type="Pfam" id="PF06148"/>
    </source>
</evidence>
<keyword evidence="6" id="KW-0333">Golgi apparatus</keyword>
<dbReference type="GO" id="GO:0015031">
    <property type="term" value="P:protein transport"/>
    <property type="evidence" value="ECO:0007669"/>
    <property type="project" value="UniProtKB-KW"/>
</dbReference>
<comment type="similarity">
    <text evidence="2">Belongs to the COG2 family.</text>
</comment>
<evidence type="ECO:0000256" key="3">
    <source>
        <dbReference type="ARBA" id="ARBA00020977"/>
    </source>
</evidence>
<dbReference type="OrthoDB" id="332281at2759"/>
<organism evidence="10 11">
    <name type="scientific">Olea europaea subsp. europaea</name>
    <dbReference type="NCBI Taxonomy" id="158383"/>
    <lineage>
        <taxon>Eukaryota</taxon>
        <taxon>Viridiplantae</taxon>
        <taxon>Streptophyta</taxon>
        <taxon>Embryophyta</taxon>
        <taxon>Tracheophyta</taxon>
        <taxon>Spermatophyta</taxon>
        <taxon>Magnoliopsida</taxon>
        <taxon>eudicotyledons</taxon>
        <taxon>Gunneridae</taxon>
        <taxon>Pentapetalae</taxon>
        <taxon>asterids</taxon>
        <taxon>lamiids</taxon>
        <taxon>Lamiales</taxon>
        <taxon>Oleaceae</taxon>
        <taxon>Oleeae</taxon>
        <taxon>Olea</taxon>
    </lineage>
</organism>